<evidence type="ECO:0000313" key="3">
    <source>
        <dbReference type="Proteomes" id="UP000501690"/>
    </source>
</evidence>
<protein>
    <submittedName>
        <fullName evidence="2">Uncharacterized protein</fullName>
    </submittedName>
</protein>
<keyword evidence="1" id="KW-1133">Transmembrane helix</keyword>
<dbReference type="Proteomes" id="UP000501690">
    <property type="component" value="Linkage Group LG6"/>
</dbReference>
<keyword evidence="3" id="KW-1185">Reference proteome</keyword>
<proteinExistence type="predicted"/>
<dbReference type="EMBL" id="CP039350">
    <property type="protein sequence ID" value="QCD96574.1"/>
    <property type="molecule type" value="Genomic_DNA"/>
</dbReference>
<gene>
    <name evidence="2" type="ORF">DEO72_LG6g1280</name>
</gene>
<sequence length="82" mass="8390">MDSFGCANRCCSGGRGGCCSGARCATEKARWLRWRRLDAGCRCSGGVAVLFPACGAAVVLMVAVSAAVCALVATARWLTAAM</sequence>
<feature type="transmembrane region" description="Helical" evidence="1">
    <location>
        <begin position="56"/>
        <end position="78"/>
    </location>
</feature>
<reference evidence="2 3" key="1">
    <citation type="submission" date="2019-04" db="EMBL/GenBank/DDBJ databases">
        <title>An improved genome assembly and genetic linkage map for asparagus bean, Vigna unguiculata ssp. sesquipedialis.</title>
        <authorList>
            <person name="Xia Q."/>
            <person name="Zhang R."/>
            <person name="Dong Y."/>
        </authorList>
    </citation>
    <scope>NUCLEOTIDE SEQUENCE [LARGE SCALE GENOMIC DNA]</scope>
    <source>
        <tissue evidence="2">Leaf</tissue>
    </source>
</reference>
<keyword evidence="1" id="KW-0812">Transmembrane</keyword>
<evidence type="ECO:0000313" key="2">
    <source>
        <dbReference type="EMBL" id="QCD96574.1"/>
    </source>
</evidence>
<keyword evidence="1" id="KW-0472">Membrane</keyword>
<organism evidence="2 3">
    <name type="scientific">Vigna unguiculata</name>
    <name type="common">Cowpea</name>
    <dbReference type="NCBI Taxonomy" id="3917"/>
    <lineage>
        <taxon>Eukaryota</taxon>
        <taxon>Viridiplantae</taxon>
        <taxon>Streptophyta</taxon>
        <taxon>Embryophyta</taxon>
        <taxon>Tracheophyta</taxon>
        <taxon>Spermatophyta</taxon>
        <taxon>Magnoliopsida</taxon>
        <taxon>eudicotyledons</taxon>
        <taxon>Gunneridae</taxon>
        <taxon>Pentapetalae</taxon>
        <taxon>rosids</taxon>
        <taxon>fabids</taxon>
        <taxon>Fabales</taxon>
        <taxon>Fabaceae</taxon>
        <taxon>Papilionoideae</taxon>
        <taxon>50 kb inversion clade</taxon>
        <taxon>NPAAA clade</taxon>
        <taxon>indigoferoid/millettioid clade</taxon>
        <taxon>Phaseoleae</taxon>
        <taxon>Vigna</taxon>
    </lineage>
</organism>
<evidence type="ECO:0000256" key="1">
    <source>
        <dbReference type="SAM" id="Phobius"/>
    </source>
</evidence>
<dbReference type="AlphaFoldDB" id="A0A4D6M9S1"/>
<name>A0A4D6M9S1_VIGUN</name>
<accession>A0A4D6M9S1</accession>